<dbReference type="PANTHER" id="PTHR35179">
    <property type="entry name" value="PROTEIN CBG02620"/>
    <property type="match status" value="1"/>
</dbReference>
<evidence type="ECO:0000313" key="2">
    <source>
        <dbReference type="Proteomes" id="UP000298138"/>
    </source>
</evidence>
<dbReference type="InParanoid" id="A0A4S2MXB9"/>
<dbReference type="Proteomes" id="UP000298138">
    <property type="component" value="Unassembled WGS sequence"/>
</dbReference>
<organism evidence="1 2">
    <name type="scientific">Ascodesmis nigricans</name>
    <dbReference type="NCBI Taxonomy" id="341454"/>
    <lineage>
        <taxon>Eukaryota</taxon>
        <taxon>Fungi</taxon>
        <taxon>Dikarya</taxon>
        <taxon>Ascomycota</taxon>
        <taxon>Pezizomycotina</taxon>
        <taxon>Pezizomycetes</taxon>
        <taxon>Pezizales</taxon>
        <taxon>Ascodesmidaceae</taxon>
        <taxon>Ascodesmis</taxon>
    </lineage>
</organism>
<evidence type="ECO:0008006" key="3">
    <source>
        <dbReference type="Google" id="ProtNLM"/>
    </source>
</evidence>
<dbReference type="EMBL" id="ML220120">
    <property type="protein sequence ID" value="TGZ81342.1"/>
    <property type="molecule type" value="Genomic_DNA"/>
</dbReference>
<protein>
    <recommendedName>
        <fullName evidence="3">Decapping nuclease</fullName>
    </recommendedName>
</protein>
<proteinExistence type="predicted"/>
<dbReference type="STRING" id="341454.A0A4S2MXB9"/>
<name>A0A4S2MXB9_9PEZI</name>
<evidence type="ECO:0000313" key="1">
    <source>
        <dbReference type="EMBL" id="TGZ81342.1"/>
    </source>
</evidence>
<dbReference type="AlphaFoldDB" id="A0A4S2MXB9"/>
<dbReference type="PANTHER" id="PTHR35179:SF2">
    <property type="entry name" value="START DOMAIN-CONTAINING PROTEIN"/>
    <property type="match status" value="1"/>
</dbReference>
<reference evidence="1 2" key="1">
    <citation type="submission" date="2019-04" db="EMBL/GenBank/DDBJ databases">
        <title>Comparative genomics and transcriptomics to analyze fruiting body development in filamentous ascomycetes.</title>
        <authorList>
            <consortium name="DOE Joint Genome Institute"/>
            <person name="Lutkenhaus R."/>
            <person name="Traeger S."/>
            <person name="Breuer J."/>
            <person name="Kuo A."/>
            <person name="Lipzen A."/>
            <person name="Pangilinan J."/>
            <person name="Dilworth D."/>
            <person name="Sandor L."/>
            <person name="Poggeler S."/>
            <person name="Barry K."/>
            <person name="Grigoriev I.V."/>
            <person name="Nowrousian M."/>
        </authorList>
    </citation>
    <scope>NUCLEOTIDE SEQUENCE [LARGE SCALE GENOMIC DNA]</scope>
    <source>
        <strain evidence="1 2">CBS 389.68</strain>
    </source>
</reference>
<accession>A0A4S2MXB9</accession>
<gene>
    <name evidence="1" type="ORF">EX30DRAFT_273560</name>
</gene>
<sequence>MASRHPSLPLTYGLGRLITTIGNWAFKRERYSSDLNRYHGRVLASYTAHLDRPRFTVEVPGSPPIYTPQGFPYKLDDDHKLASHLETSPIATFPTRPSGLEWSLRASRFTSPHLNLSDLDIITNATNLNFLLSFFNPSKDLLPMRLHAELHGTKTLLLNPWFGHDIRIPYIISRPRAYGITFEGHNTHSTNGAHPMLSHHTRMVGYKLGGLQFAVARQIDAVVPQWNGPIVFPRALKRETPLMAKHDEFTLIHTGGQPVSGTVAEMKTAASLTHMDEERMEQWKKYIATAWFSYIPNIICGVYDGEGYFVRHDMIDMKTVGREWVKQNRETLQKVLVFLQMMREEVQRSGVRRLAFVRSPGEQFWKVYELDGTNLRMVPEDVARMF</sequence>
<keyword evidence="2" id="KW-1185">Reference proteome</keyword>
<dbReference type="OrthoDB" id="5393654at2759"/>